<keyword evidence="1" id="KW-1133">Transmembrane helix</keyword>
<feature type="transmembrane region" description="Helical" evidence="1">
    <location>
        <begin position="92"/>
        <end position="117"/>
    </location>
</feature>
<feature type="transmembrane region" description="Helical" evidence="1">
    <location>
        <begin position="24"/>
        <end position="45"/>
    </location>
</feature>
<organism evidence="2 3">
    <name type="scientific">Hoeflea ulvae</name>
    <dbReference type="NCBI Taxonomy" id="2983764"/>
    <lineage>
        <taxon>Bacteria</taxon>
        <taxon>Pseudomonadati</taxon>
        <taxon>Pseudomonadota</taxon>
        <taxon>Alphaproteobacteria</taxon>
        <taxon>Hyphomicrobiales</taxon>
        <taxon>Rhizobiaceae</taxon>
        <taxon>Hoeflea</taxon>
    </lineage>
</organism>
<evidence type="ECO:0000313" key="3">
    <source>
        <dbReference type="Proteomes" id="UP001081283"/>
    </source>
</evidence>
<feature type="transmembrane region" description="Helical" evidence="1">
    <location>
        <begin position="163"/>
        <end position="187"/>
    </location>
</feature>
<accession>A0ABT3YJV3</accession>
<dbReference type="RefSeq" id="WP_267614017.1">
    <property type="nucleotide sequence ID" value="NZ_JAOVZQ010000001.1"/>
</dbReference>
<reference evidence="2" key="1">
    <citation type="submission" date="2022-10" db="EMBL/GenBank/DDBJ databases">
        <title>Hoeflea sp. J2-29, isolated from marine algae.</title>
        <authorList>
            <person name="Kristyanto S."/>
            <person name="Kim J.M."/>
            <person name="Jeon C.O."/>
        </authorList>
    </citation>
    <scope>NUCLEOTIDE SEQUENCE</scope>
    <source>
        <strain evidence="2">J2-29</strain>
    </source>
</reference>
<keyword evidence="3" id="KW-1185">Reference proteome</keyword>
<sequence length="277" mass="29432">MTDIAFAPLSRPASHKGLFDAEPLFAAAGMLIGLSLAPTLVAMALDQRQFLGENVWLKPVKFQIALSLYLLTLAFFARWLPAGLTAQRSYRLYSATVVFAVIAELAWISGAAMFGIASHFNVGTPVMQGIYSLMGLFAVLLTSATLVHGIAIRRNSRTGLPPALHLAIWLGLVLTFALTLVVAGTMASLPGHLVGTPVSGATVPIMGWSREVGDVRAPHFFATHAMHALPLAGLLATALLPQRMASRAVWVFAILFTILVTASFAGSMAGLPLIPEF</sequence>
<comment type="caution">
    <text evidence="2">The sequence shown here is derived from an EMBL/GenBank/DDBJ whole genome shotgun (WGS) entry which is preliminary data.</text>
</comment>
<gene>
    <name evidence="2" type="ORF">OEG82_19450</name>
</gene>
<proteinExistence type="predicted"/>
<dbReference type="EMBL" id="JAOVZQ010000001">
    <property type="protein sequence ID" value="MCY0096173.1"/>
    <property type="molecule type" value="Genomic_DNA"/>
</dbReference>
<keyword evidence="1" id="KW-0812">Transmembrane</keyword>
<protein>
    <submittedName>
        <fullName evidence="2">Uncharacterized protein</fullName>
    </submittedName>
</protein>
<feature type="transmembrane region" description="Helical" evidence="1">
    <location>
        <begin position="220"/>
        <end position="241"/>
    </location>
</feature>
<feature type="transmembrane region" description="Helical" evidence="1">
    <location>
        <begin position="248"/>
        <end position="274"/>
    </location>
</feature>
<feature type="transmembrane region" description="Helical" evidence="1">
    <location>
        <begin position="60"/>
        <end position="80"/>
    </location>
</feature>
<evidence type="ECO:0000256" key="1">
    <source>
        <dbReference type="SAM" id="Phobius"/>
    </source>
</evidence>
<keyword evidence="1" id="KW-0472">Membrane</keyword>
<evidence type="ECO:0000313" key="2">
    <source>
        <dbReference type="EMBL" id="MCY0096173.1"/>
    </source>
</evidence>
<dbReference type="Proteomes" id="UP001081283">
    <property type="component" value="Unassembled WGS sequence"/>
</dbReference>
<name>A0ABT3YJV3_9HYPH</name>
<feature type="transmembrane region" description="Helical" evidence="1">
    <location>
        <begin position="129"/>
        <end position="151"/>
    </location>
</feature>